<reference evidence="3" key="1">
    <citation type="journal article" date="2021" name="PeerJ">
        <title>Extensive microbial diversity within the chicken gut microbiome revealed by metagenomics and culture.</title>
        <authorList>
            <person name="Gilroy R."/>
            <person name="Ravi A."/>
            <person name="Getino M."/>
            <person name="Pursley I."/>
            <person name="Horton D.L."/>
            <person name="Alikhan N.F."/>
            <person name="Baker D."/>
            <person name="Gharbi K."/>
            <person name="Hall N."/>
            <person name="Watson M."/>
            <person name="Adriaenssens E.M."/>
            <person name="Foster-Nyarko E."/>
            <person name="Jarju S."/>
            <person name="Secka A."/>
            <person name="Antonio M."/>
            <person name="Oren A."/>
            <person name="Chaudhuri R.R."/>
            <person name="La Ragione R."/>
            <person name="Hildebrand F."/>
            <person name="Pallen M.J."/>
        </authorList>
    </citation>
    <scope>NUCLEOTIDE SEQUENCE</scope>
    <source>
        <strain evidence="3">ChiSjej5B23-15282</strain>
    </source>
</reference>
<reference evidence="3" key="2">
    <citation type="submission" date="2021-04" db="EMBL/GenBank/DDBJ databases">
        <authorList>
            <person name="Gilroy R."/>
        </authorList>
    </citation>
    <scope>NUCLEOTIDE SEQUENCE</scope>
    <source>
        <strain evidence="3">ChiSjej5B23-15282</strain>
    </source>
</reference>
<protein>
    <submittedName>
        <fullName evidence="3">SpoIID/LytB domain-containing protein</fullName>
    </submittedName>
</protein>
<feature type="transmembrane region" description="Helical" evidence="1">
    <location>
        <begin position="12"/>
        <end position="31"/>
    </location>
</feature>
<feature type="domain" description="Sporulation stage II protein D amidase enhancer LytB N-terminal" evidence="2">
    <location>
        <begin position="57"/>
        <end position="149"/>
    </location>
</feature>
<accession>A0A9D2ASU0</accession>
<comment type="caution">
    <text evidence="3">The sequence shown here is derived from an EMBL/GenBank/DDBJ whole genome shotgun (WGS) entry which is preliminary data.</text>
</comment>
<dbReference type="Pfam" id="PF08486">
    <property type="entry name" value="SpoIID"/>
    <property type="match status" value="1"/>
</dbReference>
<evidence type="ECO:0000256" key="1">
    <source>
        <dbReference type="SAM" id="Phobius"/>
    </source>
</evidence>
<dbReference type="InterPro" id="IPR013693">
    <property type="entry name" value="SpoIID/LytB_N"/>
</dbReference>
<dbReference type="GO" id="GO:0030435">
    <property type="term" value="P:sporulation resulting in formation of a cellular spore"/>
    <property type="evidence" value="ECO:0007669"/>
    <property type="project" value="InterPro"/>
</dbReference>
<dbReference type="InterPro" id="IPR013486">
    <property type="entry name" value="SpoIID/LytB"/>
</dbReference>
<dbReference type="Proteomes" id="UP000824243">
    <property type="component" value="Unassembled WGS sequence"/>
</dbReference>
<name>A0A9D2ASU0_9FIRM</name>
<evidence type="ECO:0000313" key="3">
    <source>
        <dbReference type="EMBL" id="HIX47859.1"/>
    </source>
</evidence>
<dbReference type="EMBL" id="DXFA01000043">
    <property type="protein sequence ID" value="HIX47859.1"/>
    <property type="molecule type" value="Genomic_DNA"/>
</dbReference>
<gene>
    <name evidence="3" type="ORF">H9981_02400</name>
</gene>
<dbReference type="NCBIfam" id="TIGR02669">
    <property type="entry name" value="SpoIID_LytB"/>
    <property type="match status" value="1"/>
</dbReference>
<keyword evidence="1" id="KW-0472">Membrane</keyword>
<dbReference type="AlphaFoldDB" id="A0A9D2ASU0"/>
<organism evidence="3 4">
    <name type="scientific">Candidatus Mediterraneibacter caccavium</name>
    <dbReference type="NCBI Taxonomy" id="2838661"/>
    <lineage>
        <taxon>Bacteria</taxon>
        <taxon>Bacillati</taxon>
        <taxon>Bacillota</taxon>
        <taxon>Clostridia</taxon>
        <taxon>Lachnospirales</taxon>
        <taxon>Lachnospiraceae</taxon>
        <taxon>Mediterraneibacter</taxon>
    </lineage>
</organism>
<keyword evidence="1" id="KW-1133">Transmembrane helix</keyword>
<sequence>MDRYVIEQKLKSVAAFLVIIILLPYIISVFVNGADAAADSGDSAFYVKVKVPDTEEADGVAEIGWTDYLAGILAREVPADLGEEAMKAQAVIIRTQIYRGLSGSEDKILDMDYMTREEMKKQWGQEKAPEYYEKYIRAVEQTDDTVLMYGDAYAWTPFHQSSCGKTRSAEEVMGTGDYPYVAVRECPDDKEADNEIQVFTFSCDEIQAACRDFLVAAADGEQAEKGYTFADFEITAYDLAGYVSQLRIGDTLCTGDQFRDALGLPSSAFSFSETQGDADAGSEIKITTTGNGHGLGMSIWTAEKMDEEGMSYEEILAFFFEGTELKKDIQETELF</sequence>
<evidence type="ECO:0000259" key="2">
    <source>
        <dbReference type="Pfam" id="PF08486"/>
    </source>
</evidence>
<proteinExistence type="predicted"/>
<evidence type="ECO:0000313" key="4">
    <source>
        <dbReference type="Proteomes" id="UP000824243"/>
    </source>
</evidence>
<keyword evidence="1" id="KW-0812">Transmembrane</keyword>